<evidence type="ECO:0000313" key="2">
    <source>
        <dbReference type="EMBL" id="PZW43963.1"/>
    </source>
</evidence>
<dbReference type="AlphaFoldDB" id="A0A2W7IZ66"/>
<proteinExistence type="predicted"/>
<reference evidence="2 3" key="1">
    <citation type="submission" date="2018-06" db="EMBL/GenBank/DDBJ databases">
        <title>Genomic Encyclopedia of Archaeal and Bacterial Type Strains, Phase II (KMG-II): from individual species to whole genera.</title>
        <authorList>
            <person name="Goeker M."/>
        </authorList>
    </citation>
    <scope>NUCLEOTIDE SEQUENCE [LARGE SCALE GENOMIC DNA]</scope>
    <source>
        <strain evidence="2 3">DSM 15361</strain>
    </source>
</reference>
<gene>
    <name evidence="2" type="ORF">LX95_00292</name>
</gene>
<feature type="transmembrane region" description="Helical" evidence="1">
    <location>
        <begin position="138"/>
        <end position="156"/>
    </location>
</feature>
<feature type="transmembrane region" description="Helical" evidence="1">
    <location>
        <begin position="12"/>
        <end position="34"/>
    </location>
</feature>
<feature type="transmembrane region" description="Helical" evidence="1">
    <location>
        <begin position="54"/>
        <end position="76"/>
    </location>
</feature>
<feature type="transmembrane region" description="Helical" evidence="1">
    <location>
        <begin position="97"/>
        <end position="118"/>
    </location>
</feature>
<dbReference type="InterPro" id="IPR021354">
    <property type="entry name" value="DUF2975"/>
</dbReference>
<dbReference type="EMBL" id="QKYV01000001">
    <property type="protein sequence ID" value="PZW43963.1"/>
    <property type="molecule type" value="Genomic_DNA"/>
</dbReference>
<accession>A0A2W7IZ66</accession>
<evidence type="ECO:0000313" key="3">
    <source>
        <dbReference type="Proteomes" id="UP000249542"/>
    </source>
</evidence>
<keyword evidence="1" id="KW-1133">Transmembrane helix</keyword>
<dbReference type="Proteomes" id="UP000249542">
    <property type="component" value="Unassembled WGS sequence"/>
</dbReference>
<name>A0A2W7IZ66_9FLAO</name>
<keyword evidence="3" id="KW-1185">Reference proteome</keyword>
<organism evidence="2 3">
    <name type="scientific">Mesonia algae</name>
    <dbReference type="NCBI Taxonomy" id="213248"/>
    <lineage>
        <taxon>Bacteria</taxon>
        <taxon>Pseudomonadati</taxon>
        <taxon>Bacteroidota</taxon>
        <taxon>Flavobacteriia</taxon>
        <taxon>Flavobacteriales</taxon>
        <taxon>Flavobacteriaceae</taxon>
        <taxon>Mesonia</taxon>
    </lineage>
</organism>
<evidence type="ECO:0000256" key="1">
    <source>
        <dbReference type="SAM" id="Phobius"/>
    </source>
</evidence>
<dbReference type="RefSeq" id="WP_111539642.1">
    <property type="nucleotide sequence ID" value="NZ_QKYV01000001.1"/>
</dbReference>
<dbReference type="Pfam" id="PF11188">
    <property type="entry name" value="DUF2975"/>
    <property type="match status" value="1"/>
</dbReference>
<comment type="caution">
    <text evidence="2">The sequence shown here is derived from an EMBL/GenBank/DDBJ whole genome shotgun (WGS) entry which is preliminary data.</text>
</comment>
<evidence type="ECO:0008006" key="4">
    <source>
        <dbReference type="Google" id="ProtNLM"/>
    </source>
</evidence>
<keyword evidence="1" id="KW-0812">Transmembrane</keyword>
<sequence>MRTNFILKQIIDILFYILGLSALGSIIITLISVFTFNFETIAYISYPFQKENNWIIPITILNILTPIFFFLGIGYLREVAKCFLKKKWYKENIAKQFRISGRYLTITSILGLASSLIYTFTTKEHCKTGDLSLRHGNLIIFMLITGLCFIMISRVLKETIDAKQENDLTI</sequence>
<keyword evidence="1" id="KW-0472">Membrane</keyword>
<protein>
    <recommendedName>
        <fullName evidence="4">DUF2975 family protein</fullName>
    </recommendedName>
</protein>